<dbReference type="InterPro" id="IPR018294">
    <property type="entry name" value="ISPD_synthase_CS"/>
</dbReference>
<dbReference type="EMBL" id="PEZT01000015">
    <property type="protein sequence ID" value="PIS09226.1"/>
    <property type="molecule type" value="Genomic_DNA"/>
</dbReference>
<dbReference type="InterPro" id="IPR050088">
    <property type="entry name" value="IspD/TarI_cytidylyltransf_bact"/>
</dbReference>
<dbReference type="PROSITE" id="PS01295">
    <property type="entry name" value="ISPD"/>
    <property type="match status" value="1"/>
</dbReference>
<dbReference type="Gene3D" id="3.90.550.10">
    <property type="entry name" value="Spore Coat Polysaccharide Biosynthesis Protein SpsA, Chain A"/>
    <property type="match status" value="1"/>
</dbReference>
<sequence>MKVISVIITCAGNHSRFGKNKLLADLDGKPIFIRTLLQFSKVKKIDEIIVPVREEYKNKFKKLIEAEKIKVKLIKGGEERYISAYNGVRISKGKYILIHDGARPLVPVKLIKKIIKEVKQHQAVISAVRPSTCVKKGNGFYVENCLARSESWLGQTPQAFSREIILKAYKKAIQDKNFNGLDDCELVSSLGVKVKIINGDKANIKITFPEDLIIARSLFKMRKGV</sequence>
<dbReference type="FunFam" id="3.90.550.10:FF:000003">
    <property type="entry name" value="2-C-methyl-D-erythritol 4-phosphate cytidylyltransferase"/>
    <property type="match status" value="1"/>
</dbReference>
<dbReference type="Pfam" id="PF01128">
    <property type="entry name" value="IspD"/>
    <property type="match status" value="1"/>
</dbReference>
<evidence type="ECO:0000256" key="1">
    <source>
        <dbReference type="ARBA" id="ARBA00022679"/>
    </source>
</evidence>
<protein>
    <submittedName>
        <fullName evidence="3">2-C-methyl-D-erythritol 4-phosphate cytidylyltransferase</fullName>
    </submittedName>
</protein>
<dbReference type="PANTHER" id="PTHR32125">
    <property type="entry name" value="2-C-METHYL-D-ERYTHRITOL 4-PHOSPHATE CYTIDYLYLTRANSFERASE, CHLOROPLASTIC"/>
    <property type="match status" value="1"/>
</dbReference>
<organism evidence="3 4">
    <name type="scientific">Candidatus Beckwithbacteria bacterium CG10_big_fil_rev_8_21_14_0_10_34_10</name>
    <dbReference type="NCBI Taxonomy" id="1974495"/>
    <lineage>
        <taxon>Bacteria</taxon>
        <taxon>Candidatus Beckwithiibacteriota</taxon>
    </lineage>
</organism>
<keyword evidence="2 3" id="KW-0548">Nucleotidyltransferase</keyword>
<dbReference type="GO" id="GO:0008299">
    <property type="term" value="P:isoprenoid biosynthetic process"/>
    <property type="evidence" value="ECO:0007669"/>
    <property type="project" value="InterPro"/>
</dbReference>
<proteinExistence type="predicted"/>
<dbReference type="Proteomes" id="UP000230093">
    <property type="component" value="Unassembled WGS sequence"/>
</dbReference>
<dbReference type="SUPFAM" id="SSF53448">
    <property type="entry name" value="Nucleotide-diphospho-sugar transferases"/>
    <property type="match status" value="1"/>
</dbReference>
<dbReference type="CDD" id="cd02516">
    <property type="entry name" value="CDP-ME_synthetase"/>
    <property type="match status" value="1"/>
</dbReference>
<evidence type="ECO:0000313" key="3">
    <source>
        <dbReference type="EMBL" id="PIS09226.1"/>
    </source>
</evidence>
<dbReference type="InterPro" id="IPR029044">
    <property type="entry name" value="Nucleotide-diphossugar_trans"/>
</dbReference>
<name>A0A2H0W991_9BACT</name>
<reference evidence="4" key="1">
    <citation type="submission" date="2017-09" db="EMBL/GenBank/DDBJ databases">
        <title>Depth-based differentiation of microbial function through sediment-hosted aquifers and enrichment of novel symbionts in the deep terrestrial subsurface.</title>
        <authorList>
            <person name="Probst A.J."/>
            <person name="Ladd B."/>
            <person name="Jarett J.K."/>
            <person name="Geller-Mcgrath D.E."/>
            <person name="Sieber C.M.K."/>
            <person name="Emerson J.B."/>
            <person name="Anantharaman K."/>
            <person name="Thomas B.C."/>
            <person name="Malmstrom R."/>
            <person name="Stieglmeier M."/>
            <person name="Klingl A."/>
            <person name="Woyke T."/>
            <person name="Ryan C.M."/>
            <person name="Banfield J.F."/>
        </authorList>
    </citation>
    <scope>NUCLEOTIDE SEQUENCE [LARGE SCALE GENOMIC DNA]</scope>
</reference>
<dbReference type="AlphaFoldDB" id="A0A2H0W991"/>
<gene>
    <name evidence="3" type="ORF">COT75_02565</name>
</gene>
<evidence type="ECO:0000313" key="4">
    <source>
        <dbReference type="Proteomes" id="UP000230093"/>
    </source>
</evidence>
<accession>A0A2H0W991</accession>
<keyword evidence="1 3" id="KW-0808">Transferase</keyword>
<comment type="caution">
    <text evidence="3">The sequence shown here is derived from an EMBL/GenBank/DDBJ whole genome shotgun (WGS) entry which is preliminary data.</text>
</comment>
<dbReference type="GO" id="GO:0050518">
    <property type="term" value="F:2-C-methyl-D-erythritol 4-phosphate cytidylyltransferase activity"/>
    <property type="evidence" value="ECO:0007669"/>
    <property type="project" value="TreeGrafter"/>
</dbReference>
<evidence type="ECO:0000256" key="2">
    <source>
        <dbReference type="ARBA" id="ARBA00022695"/>
    </source>
</evidence>
<dbReference type="PANTHER" id="PTHR32125:SF4">
    <property type="entry name" value="2-C-METHYL-D-ERYTHRITOL 4-PHOSPHATE CYTIDYLYLTRANSFERASE, CHLOROPLASTIC"/>
    <property type="match status" value="1"/>
</dbReference>
<dbReference type="InterPro" id="IPR034683">
    <property type="entry name" value="IspD/TarI"/>
</dbReference>